<feature type="transmembrane region" description="Helical" evidence="1">
    <location>
        <begin position="71"/>
        <end position="96"/>
    </location>
</feature>
<proteinExistence type="predicted"/>
<name>A0A0Q1DJI0_9FLAO</name>
<keyword evidence="3" id="KW-1185">Reference proteome</keyword>
<evidence type="ECO:0000313" key="2">
    <source>
        <dbReference type="EMBL" id="KQC28944.1"/>
    </source>
</evidence>
<feature type="transmembrane region" description="Helical" evidence="1">
    <location>
        <begin position="6"/>
        <end position="26"/>
    </location>
</feature>
<sequence length="138" mass="16143">MSFQIIHLLLDFGLMVLIWIIQRIVYPSFIHYGTENLVGWHKEYIRKLNPIVIPLMFGQLGIYIYQVVISVTAYTIISLGIVLVIWISTFFQFVPIHSNISKGKVSEKMLRSLVKKNWIRTLLWTTLFLYSMVNHSIA</sequence>
<feature type="transmembrane region" description="Helical" evidence="1">
    <location>
        <begin position="117"/>
        <end position="137"/>
    </location>
</feature>
<reference evidence="2 3" key="1">
    <citation type="submission" date="2015-04" db="EMBL/GenBank/DDBJ databases">
        <title>Complete genome of flavobacterium.</title>
        <authorList>
            <person name="Kwon Y.M."/>
            <person name="Kim S.-J."/>
        </authorList>
    </citation>
    <scope>NUCLEOTIDE SEQUENCE [LARGE SCALE GENOMIC DNA]</scope>
    <source>
        <strain evidence="2 3">DK169</strain>
    </source>
</reference>
<feature type="transmembrane region" description="Helical" evidence="1">
    <location>
        <begin position="47"/>
        <end position="65"/>
    </location>
</feature>
<gene>
    <name evidence="2" type="ORF">AAY42_02825</name>
</gene>
<keyword evidence="1" id="KW-0812">Transmembrane</keyword>
<keyword evidence="1" id="KW-0472">Membrane</keyword>
<dbReference type="OrthoDB" id="883418at2"/>
<comment type="caution">
    <text evidence="2">The sequence shown here is derived from an EMBL/GenBank/DDBJ whole genome shotgun (WGS) entry which is preliminary data.</text>
</comment>
<dbReference type="EMBL" id="LCTZ01000002">
    <property type="protein sequence ID" value="KQC28944.1"/>
    <property type="molecule type" value="Genomic_DNA"/>
</dbReference>
<organism evidence="2 3">
    <name type="scientific">Flagellimonas eckloniae</name>
    <dbReference type="NCBI Taxonomy" id="346185"/>
    <lineage>
        <taxon>Bacteria</taxon>
        <taxon>Pseudomonadati</taxon>
        <taxon>Bacteroidota</taxon>
        <taxon>Flavobacteriia</taxon>
        <taxon>Flavobacteriales</taxon>
        <taxon>Flavobacteriaceae</taxon>
        <taxon>Flagellimonas</taxon>
    </lineage>
</organism>
<protein>
    <submittedName>
        <fullName evidence="2">Uncharacterized protein</fullName>
    </submittedName>
</protein>
<dbReference type="AlphaFoldDB" id="A0A0Q1DJI0"/>
<evidence type="ECO:0000313" key="3">
    <source>
        <dbReference type="Proteomes" id="UP000050827"/>
    </source>
</evidence>
<keyword evidence="1" id="KW-1133">Transmembrane helix</keyword>
<dbReference type="STRING" id="346185.AAY42_02825"/>
<dbReference type="Proteomes" id="UP000050827">
    <property type="component" value="Unassembled WGS sequence"/>
</dbReference>
<evidence type="ECO:0000256" key="1">
    <source>
        <dbReference type="SAM" id="Phobius"/>
    </source>
</evidence>
<accession>A0A0Q1DJI0</accession>
<dbReference type="RefSeq" id="WP_055392490.1">
    <property type="nucleotide sequence ID" value="NZ_LCTZ01000002.1"/>
</dbReference>